<keyword evidence="3" id="KW-1185">Reference proteome</keyword>
<evidence type="ECO:0000256" key="1">
    <source>
        <dbReference type="SAM" id="MobiDB-lite"/>
    </source>
</evidence>
<protein>
    <submittedName>
        <fullName evidence="2">DUF4169 family protein</fullName>
    </submittedName>
</protein>
<accession>A0ABV7E6U5</accession>
<feature type="region of interest" description="Disordered" evidence="1">
    <location>
        <begin position="11"/>
        <end position="43"/>
    </location>
</feature>
<dbReference type="EMBL" id="JBHRST010000009">
    <property type="protein sequence ID" value="MFC3097526.1"/>
    <property type="molecule type" value="Genomic_DNA"/>
</dbReference>
<reference evidence="3" key="1">
    <citation type="journal article" date="2019" name="Int. J. Syst. Evol. Microbiol.">
        <title>The Global Catalogue of Microorganisms (GCM) 10K type strain sequencing project: providing services to taxonomists for standard genome sequencing and annotation.</title>
        <authorList>
            <consortium name="The Broad Institute Genomics Platform"/>
            <consortium name="The Broad Institute Genome Sequencing Center for Infectious Disease"/>
            <person name="Wu L."/>
            <person name="Ma J."/>
        </authorList>
    </citation>
    <scope>NUCLEOTIDE SEQUENCE [LARGE SCALE GENOMIC DNA]</scope>
    <source>
        <strain evidence="3">KCTC 52607</strain>
    </source>
</reference>
<evidence type="ECO:0000313" key="3">
    <source>
        <dbReference type="Proteomes" id="UP001595456"/>
    </source>
</evidence>
<dbReference type="InterPro" id="IPR025227">
    <property type="entry name" value="DUF4169"/>
</dbReference>
<comment type="caution">
    <text evidence="2">The sequence shown here is derived from an EMBL/GenBank/DDBJ whole genome shotgun (WGS) entry which is preliminary data.</text>
</comment>
<feature type="compositionally biased region" description="Basic and acidic residues" evidence="1">
    <location>
        <begin position="15"/>
        <end position="43"/>
    </location>
</feature>
<organism evidence="2 3">
    <name type="scientific">Alteraurantiacibacter palmitatis</name>
    <dbReference type="NCBI Taxonomy" id="2054628"/>
    <lineage>
        <taxon>Bacteria</taxon>
        <taxon>Pseudomonadati</taxon>
        <taxon>Pseudomonadota</taxon>
        <taxon>Alphaproteobacteria</taxon>
        <taxon>Sphingomonadales</taxon>
        <taxon>Erythrobacteraceae</taxon>
        <taxon>Alteraurantiacibacter</taxon>
    </lineage>
</organism>
<dbReference type="Proteomes" id="UP001595456">
    <property type="component" value="Unassembled WGS sequence"/>
</dbReference>
<dbReference type="RefSeq" id="WP_336925308.1">
    <property type="nucleotide sequence ID" value="NZ_JBANRO010000003.1"/>
</dbReference>
<proteinExistence type="predicted"/>
<evidence type="ECO:0000313" key="2">
    <source>
        <dbReference type="EMBL" id="MFC3097526.1"/>
    </source>
</evidence>
<dbReference type="Pfam" id="PF13770">
    <property type="entry name" value="DUF4169"/>
    <property type="match status" value="1"/>
</dbReference>
<sequence>MAEVVNLRLARKAKARADKARSAEANRASHGETKAAKSARLADAKRTAALLDGAKRERD</sequence>
<name>A0ABV7E6U5_9SPHN</name>
<gene>
    <name evidence="2" type="ORF">ACFODU_06880</name>
</gene>